<dbReference type="PANTHER" id="PTHR37419">
    <property type="entry name" value="SERINE/THREONINE-PROTEIN KINASE TOXIN HIPA"/>
    <property type="match status" value="1"/>
</dbReference>
<organism evidence="6 7">
    <name type="scientific">Hujiaoplasma nucleasis</name>
    <dbReference type="NCBI Taxonomy" id="2725268"/>
    <lineage>
        <taxon>Bacteria</taxon>
        <taxon>Bacillati</taxon>
        <taxon>Mycoplasmatota</taxon>
        <taxon>Mollicutes</taxon>
        <taxon>Candidatus Izemoplasmatales</taxon>
        <taxon>Hujiaoplasmataceae</taxon>
        <taxon>Hujiaoplasma</taxon>
    </lineage>
</organism>
<dbReference type="Pfam" id="PF13657">
    <property type="entry name" value="Couple_hipA"/>
    <property type="match status" value="1"/>
</dbReference>
<comment type="similarity">
    <text evidence="1">Belongs to the HipA Ser/Thr kinase family.</text>
</comment>
<feature type="domain" description="HipA N-terminal subdomain 1" evidence="5">
    <location>
        <begin position="6"/>
        <end position="116"/>
    </location>
</feature>
<dbReference type="KEGG" id="tbk:HF295_02820"/>
<protein>
    <submittedName>
        <fullName evidence="6">Type II toxin-antitoxin system HipA family toxin</fullName>
    </submittedName>
</protein>
<name>A0A7L6N6U5_9MOLU</name>
<dbReference type="GO" id="GO:0004674">
    <property type="term" value="F:protein serine/threonine kinase activity"/>
    <property type="evidence" value="ECO:0007669"/>
    <property type="project" value="TreeGrafter"/>
</dbReference>
<evidence type="ECO:0000256" key="3">
    <source>
        <dbReference type="ARBA" id="ARBA00022777"/>
    </source>
</evidence>
<evidence type="ECO:0000259" key="4">
    <source>
        <dbReference type="Pfam" id="PF07804"/>
    </source>
</evidence>
<dbReference type="InterPro" id="IPR017508">
    <property type="entry name" value="HipA_N1"/>
</dbReference>
<evidence type="ECO:0000313" key="6">
    <source>
        <dbReference type="EMBL" id="QLY40958.1"/>
    </source>
</evidence>
<dbReference type="InterPro" id="IPR052028">
    <property type="entry name" value="HipA_Ser/Thr_kinase"/>
</dbReference>
<dbReference type="Proteomes" id="UP000512167">
    <property type="component" value="Chromosome"/>
</dbReference>
<proteinExistence type="inferred from homology"/>
<accession>A0A7L6N6U5</accession>
<dbReference type="InterPro" id="IPR012893">
    <property type="entry name" value="HipA-like_C"/>
</dbReference>
<dbReference type="Pfam" id="PF07804">
    <property type="entry name" value="HipA_C"/>
    <property type="match status" value="1"/>
</dbReference>
<gene>
    <name evidence="6" type="ORF">HF295_02820</name>
</gene>
<reference evidence="6 7" key="1">
    <citation type="submission" date="2020-04" db="EMBL/GenBank/DDBJ databases">
        <authorList>
            <person name="Zheng R.K."/>
            <person name="Sun C.M."/>
        </authorList>
    </citation>
    <scope>NUCLEOTIDE SEQUENCE [LARGE SCALE GENOMIC DNA]</scope>
    <source>
        <strain evidence="7">zrk29</strain>
    </source>
</reference>
<dbReference type="AlphaFoldDB" id="A0A7L6N6U5"/>
<dbReference type="PANTHER" id="PTHR37419:SF8">
    <property type="entry name" value="TOXIN YJJJ"/>
    <property type="match status" value="1"/>
</dbReference>
<dbReference type="GO" id="GO:0005829">
    <property type="term" value="C:cytosol"/>
    <property type="evidence" value="ECO:0007669"/>
    <property type="project" value="TreeGrafter"/>
</dbReference>
<dbReference type="Gene3D" id="1.10.1070.20">
    <property type="match status" value="1"/>
</dbReference>
<evidence type="ECO:0000256" key="1">
    <source>
        <dbReference type="ARBA" id="ARBA00010164"/>
    </source>
</evidence>
<keyword evidence="3" id="KW-0418">Kinase</keyword>
<keyword evidence="7" id="KW-1185">Reference proteome</keyword>
<dbReference type="EMBL" id="CP051151">
    <property type="protein sequence ID" value="QLY40958.1"/>
    <property type="molecule type" value="Genomic_DNA"/>
</dbReference>
<evidence type="ECO:0000313" key="7">
    <source>
        <dbReference type="Proteomes" id="UP000512167"/>
    </source>
</evidence>
<evidence type="ECO:0000256" key="2">
    <source>
        <dbReference type="ARBA" id="ARBA00022679"/>
    </source>
</evidence>
<feature type="domain" description="HipA-like C-terminal" evidence="4">
    <location>
        <begin position="165"/>
        <end position="398"/>
    </location>
</feature>
<evidence type="ECO:0000259" key="5">
    <source>
        <dbReference type="Pfam" id="PF13657"/>
    </source>
</evidence>
<keyword evidence="2" id="KW-0808">Transferase</keyword>
<sequence length="428" mass="49631">MMTVAEVRLWGKRIAAVSIDEDSPYVYFKYDDEFVHSGINLSPIMMPLSREIYQFKTLHLNAFKGLPGLLSDSLPDRYGDQIINAWLKSQDRSIDSFNIIERLCYVGKRGMGALEYYPSKYNGFNEVEDIELDNLVKLSNEILNAKENVIAKREDELEEIIKVGTSAGGARAKAIIAYNEKTGVIKSGQIDAGSGFSYWLLKLDGVDQKEESSFTRREYAYYLMAIDAKIIMTESRLIEKDGYYHFMTKRFDRFVNSNGDMEKLHMQTLGALAHVDYNQPGIMSYERVTDIMYIMGIKLSENKQFFRRMVFNVMSRNQDDHVKNISFLMNKNGEWALSPAYDITYSFNPEGKWTSRHQMTINSKDHDFTMDDMLKSAEKMKIKPEEAKTIINDVRKSLLKWDKFADQAFLNIKEKEFIKNQFILFNTQ</sequence>